<dbReference type="Proteomes" id="UP000092555">
    <property type="component" value="Unassembled WGS sequence"/>
</dbReference>
<gene>
    <name evidence="3" type="ORF">METBIDRAFT_76420</name>
</gene>
<feature type="domain" description="Bul1 N-terminal" evidence="1">
    <location>
        <begin position="7"/>
        <end position="402"/>
    </location>
</feature>
<evidence type="ECO:0000313" key="3">
    <source>
        <dbReference type="EMBL" id="OBA23397.1"/>
    </source>
</evidence>
<dbReference type="PANTHER" id="PTHR31904">
    <property type="entry name" value="BYPASS OF STOP CODON PROTEIN 5-RELATED"/>
    <property type="match status" value="1"/>
</dbReference>
<dbReference type="InterPro" id="IPR022794">
    <property type="entry name" value="Bul1_C"/>
</dbReference>
<dbReference type="EMBL" id="LXTC01000001">
    <property type="protein sequence ID" value="OBA23397.1"/>
    <property type="molecule type" value="Genomic_DNA"/>
</dbReference>
<dbReference type="Pfam" id="PF04426">
    <property type="entry name" value="Bul1_C"/>
    <property type="match status" value="1"/>
</dbReference>
<evidence type="ECO:0008006" key="5">
    <source>
        <dbReference type="Google" id="ProtNLM"/>
    </source>
</evidence>
<feature type="domain" description="Bul1 C-terminal" evidence="2">
    <location>
        <begin position="509"/>
        <end position="738"/>
    </location>
</feature>
<sequence>MRSDFKSRRQDDDLLINSILPSYHMFESTISKKLIPNEENFKEDPPLYEMSPLNSGGVTPVHTTLPQNPSLLSFPFPAMPELEEGITQTFNQNSADYWESTVLAHVHNLDNLAESNNPMANNLDIKVFFTEEVCQKGVIPNLIDPSHTEYKQGDYIHGYVTIENQFKEPIPFDMVYVAFEGILCVVQLGNGAKDSLNPPTVVKFLNMLDLFASWSYANIDRLVTDSGDPHDWCEGDTDPWDYTQLSIDVKRLFRPHTTYKRFFSFRIPERLLDDNCDAHNLDAHCTLLPTLGRAFNLSSSKRFPIHDENQIKDLSFMDSFIGYSVSARVMGRASQYNHKVDKDKYVLARETSVPLRVLPYSVFPEYKEVYELKIDAYYRAYLKTVEQKIEEGMLVRERMRLEAKTGSSSLPLTPFNLTTSRTSTSGALVVDKLKHMYICSGSYKKGHNIKASGTKFYQHVSAYRKKTITGFSKILGTISLATPKASLKIPYVPPRQFRNPLQGYNTKVRVPIELSYAYDLREGKQTPPEPRSITCDLLLITIRSKKHPIPIEFSHDMCFFDEYVDDMGQKKSDELESFETIVIKTFQDHYCSLVSLMKEIGFNNDAFRVETLLFKGIKSLALVQTKKINLAVPDVKIMHENEKGAGSFLNFAAVPWEQVQSQADQTYNIASKNCILDIDFESCHLKGAPEIAPGLSAFDLLCLVPDFQTCHMSRLYFLRVTVRHKNGILQAVHVPLNIFQ</sequence>
<evidence type="ECO:0000259" key="1">
    <source>
        <dbReference type="Pfam" id="PF04425"/>
    </source>
</evidence>
<dbReference type="Pfam" id="PF04425">
    <property type="entry name" value="Bul1_N"/>
    <property type="match status" value="1"/>
</dbReference>
<protein>
    <recommendedName>
        <fullName evidence="5">Bul1 N-terminal domain-containing protein</fullName>
    </recommendedName>
</protein>
<dbReference type="PANTHER" id="PTHR31904:SF1">
    <property type="entry name" value="BYPASS OF STOP CODON PROTEIN 5-RELATED"/>
    <property type="match status" value="1"/>
</dbReference>
<name>A0A1A0HHP0_9ASCO</name>
<dbReference type="RefSeq" id="XP_018713878.1">
    <property type="nucleotide sequence ID" value="XM_018858523.1"/>
</dbReference>
<proteinExistence type="predicted"/>
<dbReference type="InterPro" id="IPR039634">
    <property type="entry name" value="Bul1-like"/>
</dbReference>
<keyword evidence="4" id="KW-1185">Reference proteome</keyword>
<organism evidence="3 4">
    <name type="scientific">Metschnikowia bicuspidata var. bicuspidata NRRL YB-4993</name>
    <dbReference type="NCBI Taxonomy" id="869754"/>
    <lineage>
        <taxon>Eukaryota</taxon>
        <taxon>Fungi</taxon>
        <taxon>Dikarya</taxon>
        <taxon>Ascomycota</taxon>
        <taxon>Saccharomycotina</taxon>
        <taxon>Pichiomycetes</taxon>
        <taxon>Metschnikowiaceae</taxon>
        <taxon>Metschnikowia</taxon>
    </lineage>
</organism>
<dbReference type="OrthoDB" id="420195at2759"/>
<accession>A0A1A0HHP0</accession>
<comment type="caution">
    <text evidence="3">The sequence shown here is derived from an EMBL/GenBank/DDBJ whole genome shotgun (WGS) entry which is preliminary data.</text>
</comment>
<reference evidence="3 4" key="1">
    <citation type="submission" date="2016-05" db="EMBL/GenBank/DDBJ databases">
        <title>Comparative genomics of biotechnologically important yeasts.</title>
        <authorList>
            <consortium name="DOE Joint Genome Institute"/>
            <person name="Riley R."/>
            <person name="Haridas S."/>
            <person name="Wolfe K.H."/>
            <person name="Lopes M.R."/>
            <person name="Hittinger C.T."/>
            <person name="Goker M."/>
            <person name="Salamov A."/>
            <person name="Wisecaver J."/>
            <person name="Long T.M."/>
            <person name="Aerts A.L."/>
            <person name="Barry K."/>
            <person name="Choi C."/>
            <person name="Clum A."/>
            <person name="Coughlan A.Y."/>
            <person name="Deshpande S."/>
            <person name="Douglass A.P."/>
            <person name="Hanson S.J."/>
            <person name="Klenk H.-P."/>
            <person name="LaButti K."/>
            <person name="Lapidus A."/>
            <person name="Lindquist E."/>
            <person name="Lipzen A."/>
            <person name="Meier-kolthoff J.P."/>
            <person name="Ohm R.A."/>
            <person name="Otillar R.P."/>
            <person name="Pangilinan J."/>
            <person name="Peng Y."/>
            <person name="Rokas A."/>
            <person name="Rosa C.A."/>
            <person name="Scheuner C."/>
            <person name="Sibirny A.A."/>
            <person name="Slot J.C."/>
            <person name="Stielow J.B."/>
            <person name="Sun H."/>
            <person name="Kurtzman C.P."/>
            <person name="Blackwell M."/>
            <person name="Grigoriev I.V."/>
            <person name="Jeffries T.W."/>
        </authorList>
    </citation>
    <scope>NUCLEOTIDE SEQUENCE [LARGE SCALE GENOMIC DNA]</scope>
    <source>
        <strain evidence="3 4">NRRL YB-4993</strain>
    </source>
</reference>
<evidence type="ECO:0000259" key="2">
    <source>
        <dbReference type="Pfam" id="PF04426"/>
    </source>
</evidence>
<dbReference type="AlphaFoldDB" id="A0A1A0HHP0"/>
<dbReference type="GeneID" id="30031499"/>
<dbReference type="STRING" id="869754.A0A1A0HHP0"/>
<dbReference type="InterPro" id="IPR007519">
    <property type="entry name" value="Bul1_N"/>
</dbReference>
<evidence type="ECO:0000313" key="4">
    <source>
        <dbReference type="Proteomes" id="UP000092555"/>
    </source>
</evidence>